<feature type="compositionally biased region" description="Low complexity" evidence="1">
    <location>
        <begin position="138"/>
        <end position="152"/>
    </location>
</feature>
<feature type="region of interest" description="Disordered" evidence="1">
    <location>
        <begin position="105"/>
        <end position="181"/>
    </location>
</feature>
<feature type="domain" description="Herpesvirus intermediate/early protein 2/3 DNA-binding" evidence="2">
    <location>
        <begin position="231"/>
        <end position="390"/>
    </location>
</feature>
<evidence type="ECO:0000259" key="2">
    <source>
        <dbReference type="Pfam" id="PF03361"/>
    </source>
</evidence>
<evidence type="ECO:0000256" key="1">
    <source>
        <dbReference type="SAM" id="MobiDB-lite"/>
    </source>
</evidence>
<evidence type="ECO:0000313" key="4">
    <source>
        <dbReference type="Proteomes" id="UP000103899"/>
    </source>
</evidence>
<dbReference type="RefSeq" id="YP_010797149.1">
    <property type="nucleotide sequence ID" value="NC_076129.1"/>
</dbReference>
<dbReference type="GeneID" id="80534852"/>
<dbReference type="Pfam" id="PF03361">
    <property type="entry name" value="Herpes_IE2_3"/>
    <property type="match status" value="1"/>
</dbReference>
<name>I3VQB7_9BETA</name>
<dbReference type="Proteomes" id="UP000103899">
    <property type="component" value="Segment"/>
</dbReference>
<evidence type="ECO:0000313" key="3">
    <source>
        <dbReference type="EMBL" id="AFK83961.1"/>
    </source>
</evidence>
<dbReference type="EMBL" id="JQ805139">
    <property type="protein sequence ID" value="AFK83961.1"/>
    <property type="molecule type" value="Genomic_DNA"/>
</dbReference>
<accession>I3VQB7</accession>
<reference evidence="3 4" key="1">
    <citation type="journal article" date="2012" name="J. Virol.">
        <title>A Novel Bat Herpesvirus Encodes Homologues of Major Histocompatibility Complex Classes I and II, C-Type Lectin, and a Unique Family of Immune-Related Genes.</title>
        <authorList>
            <person name="Zhang H."/>
            <person name="Todd S."/>
            <person name="Tachedjian M."/>
            <person name="Barr J.A."/>
            <person name="Luo M."/>
            <person name="Yu M."/>
            <person name="Marsh G.A."/>
            <person name="Crameri G."/>
            <person name="Wang L.F."/>
        </authorList>
    </citation>
    <scope>NUCLEOTIDE SEQUENCE [LARGE SCALE GENOMIC DNA]</scope>
    <source>
        <strain evidence="3">B7D8</strain>
    </source>
</reference>
<dbReference type="GO" id="GO:0006355">
    <property type="term" value="P:regulation of DNA-templated transcription"/>
    <property type="evidence" value="ECO:0007669"/>
    <property type="project" value="InterPro"/>
</dbReference>
<protein>
    <submittedName>
        <fullName evidence="3">B122</fullName>
    </submittedName>
</protein>
<dbReference type="InterPro" id="IPR005028">
    <property type="entry name" value="Herpes_IE2_3"/>
</dbReference>
<keyword evidence="4" id="KW-1185">Reference proteome</keyword>
<dbReference type="KEGG" id="vg:80534852"/>
<feature type="compositionally biased region" description="Polar residues" evidence="1">
    <location>
        <begin position="105"/>
        <end position="114"/>
    </location>
</feature>
<feature type="compositionally biased region" description="Polar residues" evidence="1">
    <location>
        <begin position="153"/>
        <end position="164"/>
    </location>
</feature>
<proteinExistence type="predicted"/>
<sequence length="416" mass="46019">MTLCEDAVPCEVQSLTHVAPVPGYPVSVPANSAVKRVAKRSQVRKRVRFDASCLRKEADPKPTCLPRPVYGGKEMRIVISDSETDSDPDLPNNERQYELAQSLKQAALDQTRSVSVAEPRPVNDNALTKDESGKPTASSSSSSSCSGSSSDSGTETTMDDTANGANVAGPVKKAPKRGRASFEQEKLRNLMKGQCAFADPEVQTKRGRVRVDDMNRIFRRTHRALEYKNIPFTAPPIHTVLENTMRYCSEMNVTNRLLMLSYTRTYHIRTAVETARAMLGSMVNLSISAPVTMEHTLPKIHDPDTVERVSEVCRNTPKQAWELTETHTHNFCPRASDFRTIIIHAATPCDYLAAAKVCLSLVQKFPKQVCVRTCTMDNGGNFLPIYDAASEQYMTCQFGAQHDACAEQPSTTDRNL</sequence>
<organism evidence="3 4">
    <name type="scientific">miniopterid betaherpesvirus 1</name>
    <dbReference type="NCBI Taxonomy" id="3070189"/>
    <lineage>
        <taxon>Viruses</taxon>
        <taxon>Duplodnaviria</taxon>
        <taxon>Heunggongvirae</taxon>
        <taxon>Peploviricota</taxon>
        <taxon>Herviviricetes</taxon>
        <taxon>Herpesvirales</taxon>
        <taxon>Orthoherpesviridae</taxon>
        <taxon>Betaherpesvirinae</taxon>
        <taxon>Quwivirus</taxon>
        <taxon>Quwivirus miniopteridbeta1</taxon>
    </lineage>
</organism>